<dbReference type="Proteomes" id="UP000694251">
    <property type="component" value="Chromosome 10"/>
</dbReference>
<dbReference type="OrthoDB" id="275278at2759"/>
<feature type="transmembrane region" description="Helical" evidence="8">
    <location>
        <begin position="256"/>
        <end position="279"/>
    </location>
</feature>
<evidence type="ECO:0000256" key="1">
    <source>
        <dbReference type="ARBA" id="ARBA00004434"/>
    </source>
</evidence>
<dbReference type="PROSITE" id="PS50222">
    <property type="entry name" value="EF_HAND_2"/>
    <property type="match status" value="1"/>
</dbReference>
<dbReference type="PANTHER" id="PTHR14009">
    <property type="entry name" value="LEUCINE ZIPPER-EF-HAND CONTAINING TRANSMEMBRANE PROTEIN"/>
    <property type="match status" value="1"/>
</dbReference>
<dbReference type="PANTHER" id="PTHR14009:SF31">
    <property type="entry name" value="MITOCHONDRIAL PROTON_CALCIUM EXCHANGER PROTEIN"/>
    <property type="match status" value="1"/>
</dbReference>
<organism evidence="11 12">
    <name type="scientific">Arabidopsis suecica</name>
    <name type="common">Swedish thale-cress</name>
    <name type="synonym">Cardaminopsis suecica</name>
    <dbReference type="NCBI Taxonomy" id="45249"/>
    <lineage>
        <taxon>Eukaryota</taxon>
        <taxon>Viridiplantae</taxon>
        <taxon>Streptophyta</taxon>
        <taxon>Embryophyta</taxon>
        <taxon>Tracheophyta</taxon>
        <taxon>Spermatophyta</taxon>
        <taxon>Magnoliopsida</taxon>
        <taxon>eudicotyledons</taxon>
        <taxon>Gunneridae</taxon>
        <taxon>Pentapetalae</taxon>
        <taxon>rosids</taxon>
        <taxon>malvids</taxon>
        <taxon>Brassicales</taxon>
        <taxon>Brassicaceae</taxon>
        <taxon>Camelineae</taxon>
        <taxon>Arabidopsis</taxon>
    </lineage>
</organism>
<dbReference type="Pfam" id="PF07766">
    <property type="entry name" value="LETM1_RBD"/>
    <property type="match status" value="1"/>
</dbReference>
<evidence type="ECO:0000256" key="3">
    <source>
        <dbReference type="ARBA" id="ARBA00022792"/>
    </source>
</evidence>
<accession>A0A8T2A1F4</accession>
<keyword evidence="6 8" id="KW-0472">Membrane</keyword>
<evidence type="ECO:0000256" key="7">
    <source>
        <dbReference type="PROSITE-ProRule" id="PRU01094"/>
    </source>
</evidence>
<feature type="domain" description="Letm1 RBD" evidence="10">
    <location>
        <begin position="302"/>
        <end position="494"/>
    </location>
</feature>
<reference evidence="11 12" key="1">
    <citation type="submission" date="2020-12" db="EMBL/GenBank/DDBJ databases">
        <title>Concerted genomic and epigenomic changes stabilize Arabidopsis allopolyploids.</title>
        <authorList>
            <person name="Chen Z."/>
        </authorList>
    </citation>
    <scope>NUCLEOTIDE SEQUENCE [LARGE SCALE GENOMIC DNA]</scope>
    <source>
        <strain evidence="11">As9502</strain>
        <tissue evidence="11">Leaf</tissue>
    </source>
</reference>
<keyword evidence="3" id="KW-0999">Mitochondrion inner membrane</keyword>
<dbReference type="GO" id="GO:0005743">
    <property type="term" value="C:mitochondrial inner membrane"/>
    <property type="evidence" value="ECO:0007669"/>
    <property type="project" value="UniProtKB-SubCell"/>
</dbReference>
<dbReference type="GO" id="GO:0005509">
    <property type="term" value="F:calcium ion binding"/>
    <property type="evidence" value="ECO:0007669"/>
    <property type="project" value="InterPro"/>
</dbReference>
<evidence type="ECO:0000313" key="11">
    <source>
        <dbReference type="EMBL" id="KAG7566401.1"/>
    </source>
</evidence>
<dbReference type="GO" id="GO:0030003">
    <property type="term" value="P:intracellular monoatomic cation homeostasis"/>
    <property type="evidence" value="ECO:0007669"/>
    <property type="project" value="TreeGrafter"/>
</dbReference>
<evidence type="ECO:0000256" key="4">
    <source>
        <dbReference type="ARBA" id="ARBA00022989"/>
    </source>
</evidence>
<dbReference type="InterPro" id="IPR018247">
    <property type="entry name" value="EF_Hand_1_Ca_BS"/>
</dbReference>
<evidence type="ECO:0000259" key="10">
    <source>
        <dbReference type="PROSITE" id="PS51758"/>
    </source>
</evidence>
<keyword evidence="2 8" id="KW-0812">Transmembrane</keyword>
<protein>
    <submittedName>
        <fullName evidence="11">LETM1-like</fullName>
    </submittedName>
</protein>
<dbReference type="PROSITE" id="PS51758">
    <property type="entry name" value="LETM1_RBD"/>
    <property type="match status" value="1"/>
</dbReference>
<evidence type="ECO:0000259" key="9">
    <source>
        <dbReference type="PROSITE" id="PS50222"/>
    </source>
</evidence>
<dbReference type="InterPro" id="IPR033122">
    <property type="entry name" value="LETM1-like_RBD"/>
</dbReference>
<sequence>MASRAIVRRKNIISDYLNVYARSIQSFQSIGNSSQTVHSHAYHSGINRPPVETKRVTEHKSFTRRDGLLMLSRNGYFNRSFHGFHSGIGYGSSEVGPSLGMRYVSLSIRNATTVAAKQPEEEDKKVDELAKNRKEASPEECDQAVESLSSVKAKAKAKRLQESKKVARSIVQRAWGIVLKIGPALRAVASMSRADWAKKLSHWKQEFVSTLKHYWLGTKLLWADTRISSRLLLKLAGGKSLSRRERQQLTRTTADIFRLVPFAVFILVPFMEFLLPVFLKLFPNMLPSTFQDKMKEEEALKRKLLARIEYAKFLQETAKEMAKEVKHSRTGDVKKTAEDLDEFLDKVRRGQIVQNDELLGFAKLFNDELTLDNISRPRLVSMCKYMGISPYGTDAYLRYMLRKRLRSIKEDDKLIRAEGVDSLSEAELREDCRERGMLGLVSVEEMRQQLRDWMDLSLNHSVPSSLLILSRAFTVSGRVKAEDAVRATLSSLPDEVVDTVGITSLPSEDPVSERRRKLEYLEMQEELIKEEEEKEEEELTRIKDVKGGEEDKALQEMTIPTASEAQEQARARVLEQQDDLCKLSRALGVLASASSVCREREEFLRLVKKEMEFYNTMVEREDVDGEKAAMKAYKAAREDIDQADEVAEADEVSSALMEKVDGLIQNLEKEIDDVDIKIGKGWQLLDRDRDGKVTPDEVAAAAMYLKDTLAKEGLQQLISSLSKDKEGRIMVEDIVRLGRLGSKPEENATEEESN</sequence>
<keyword evidence="4 8" id="KW-1133">Transmembrane helix</keyword>
<evidence type="ECO:0000256" key="2">
    <source>
        <dbReference type="ARBA" id="ARBA00022692"/>
    </source>
</evidence>
<keyword evidence="12" id="KW-1185">Reference proteome</keyword>
<comment type="subcellular location">
    <subcellularLocation>
        <location evidence="1">Mitochondrion inner membrane</location>
        <topology evidence="1">Single-pass membrane protein</topology>
    </subcellularLocation>
</comment>
<evidence type="ECO:0000256" key="8">
    <source>
        <dbReference type="SAM" id="Phobius"/>
    </source>
</evidence>
<dbReference type="GO" id="GO:0043022">
    <property type="term" value="F:ribosome binding"/>
    <property type="evidence" value="ECO:0007669"/>
    <property type="project" value="InterPro"/>
</dbReference>
<keyword evidence="5 7" id="KW-0496">Mitochondrion</keyword>
<dbReference type="InterPro" id="IPR002048">
    <property type="entry name" value="EF_hand_dom"/>
</dbReference>
<name>A0A8T2A1F4_ARASU</name>
<evidence type="ECO:0000256" key="6">
    <source>
        <dbReference type="ARBA" id="ARBA00023136"/>
    </source>
</evidence>
<gene>
    <name evidence="11" type="ORF">ISN44_As10g029660</name>
</gene>
<dbReference type="InterPro" id="IPR044202">
    <property type="entry name" value="LETM1/MDM38-like"/>
</dbReference>
<dbReference type="EMBL" id="JAEFBJ010000010">
    <property type="protein sequence ID" value="KAG7566401.1"/>
    <property type="molecule type" value="Genomic_DNA"/>
</dbReference>
<dbReference type="AlphaFoldDB" id="A0A8T2A1F4"/>
<feature type="domain" description="EF-hand" evidence="9">
    <location>
        <begin position="673"/>
        <end position="708"/>
    </location>
</feature>
<evidence type="ECO:0000313" key="12">
    <source>
        <dbReference type="Proteomes" id="UP000694251"/>
    </source>
</evidence>
<evidence type="ECO:0000256" key="5">
    <source>
        <dbReference type="ARBA" id="ARBA00023128"/>
    </source>
</evidence>
<comment type="caution">
    <text evidence="11">The sequence shown here is derived from an EMBL/GenBank/DDBJ whole genome shotgun (WGS) entry which is preliminary data.</text>
</comment>
<proteinExistence type="predicted"/>
<dbReference type="PROSITE" id="PS00018">
    <property type="entry name" value="EF_HAND_1"/>
    <property type="match status" value="1"/>
</dbReference>